<feature type="compositionally biased region" description="Low complexity" evidence="2">
    <location>
        <begin position="406"/>
        <end position="428"/>
    </location>
</feature>
<accession>A0AAD6VPF8</accession>
<dbReference type="GO" id="GO:0003723">
    <property type="term" value="F:RNA binding"/>
    <property type="evidence" value="ECO:0007669"/>
    <property type="project" value="UniProtKB-KW"/>
</dbReference>
<protein>
    <submittedName>
        <fullName evidence="4">RNA recognition motif 2-domain-containing protein</fullName>
    </submittedName>
</protein>
<dbReference type="InterPro" id="IPR012677">
    <property type="entry name" value="Nucleotide-bd_a/b_plait_sf"/>
</dbReference>
<evidence type="ECO:0000313" key="5">
    <source>
        <dbReference type="Proteomes" id="UP001219525"/>
    </source>
</evidence>
<evidence type="ECO:0000256" key="1">
    <source>
        <dbReference type="ARBA" id="ARBA00022884"/>
    </source>
</evidence>
<dbReference type="EMBL" id="JARJCW010000013">
    <property type="protein sequence ID" value="KAJ7217958.1"/>
    <property type="molecule type" value="Genomic_DNA"/>
</dbReference>
<reference evidence="4" key="1">
    <citation type="submission" date="2023-03" db="EMBL/GenBank/DDBJ databases">
        <title>Massive genome expansion in bonnet fungi (Mycena s.s.) driven by repeated elements and novel gene families across ecological guilds.</title>
        <authorList>
            <consortium name="Lawrence Berkeley National Laboratory"/>
            <person name="Harder C.B."/>
            <person name="Miyauchi S."/>
            <person name="Viragh M."/>
            <person name="Kuo A."/>
            <person name="Thoen E."/>
            <person name="Andreopoulos B."/>
            <person name="Lu D."/>
            <person name="Skrede I."/>
            <person name="Drula E."/>
            <person name="Henrissat B."/>
            <person name="Morin E."/>
            <person name="Kohler A."/>
            <person name="Barry K."/>
            <person name="LaButti K."/>
            <person name="Morin E."/>
            <person name="Salamov A."/>
            <person name="Lipzen A."/>
            <person name="Mereny Z."/>
            <person name="Hegedus B."/>
            <person name="Baldrian P."/>
            <person name="Stursova M."/>
            <person name="Weitz H."/>
            <person name="Taylor A."/>
            <person name="Grigoriev I.V."/>
            <person name="Nagy L.G."/>
            <person name="Martin F."/>
            <person name="Kauserud H."/>
        </authorList>
    </citation>
    <scope>NUCLEOTIDE SEQUENCE</scope>
    <source>
        <strain evidence="4">9144</strain>
    </source>
</reference>
<dbReference type="AlphaFoldDB" id="A0AAD6VPF8"/>
<feature type="compositionally biased region" description="Basic and acidic residues" evidence="2">
    <location>
        <begin position="835"/>
        <end position="853"/>
    </location>
</feature>
<feature type="domain" description="Mei2-like C-terminal RNA recognition motif" evidence="3">
    <location>
        <begin position="675"/>
        <end position="771"/>
    </location>
</feature>
<organism evidence="4 5">
    <name type="scientific">Mycena pura</name>
    <dbReference type="NCBI Taxonomy" id="153505"/>
    <lineage>
        <taxon>Eukaryota</taxon>
        <taxon>Fungi</taxon>
        <taxon>Dikarya</taxon>
        <taxon>Basidiomycota</taxon>
        <taxon>Agaricomycotina</taxon>
        <taxon>Agaricomycetes</taxon>
        <taxon>Agaricomycetidae</taxon>
        <taxon>Agaricales</taxon>
        <taxon>Marasmiineae</taxon>
        <taxon>Mycenaceae</taxon>
        <taxon>Mycena</taxon>
    </lineage>
</organism>
<gene>
    <name evidence="4" type="ORF">GGX14DRAFT_598883</name>
</gene>
<dbReference type="SUPFAM" id="SSF54928">
    <property type="entry name" value="RNA-binding domain, RBD"/>
    <property type="match status" value="1"/>
</dbReference>
<feature type="non-terminal residue" evidence="4">
    <location>
        <position position="1"/>
    </location>
</feature>
<feature type="region of interest" description="Disordered" evidence="2">
    <location>
        <begin position="443"/>
        <end position="476"/>
    </location>
</feature>
<keyword evidence="1" id="KW-0694">RNA-binding</keyword>
<feature type="region of interest" description="Disordered" evidence="2">
    <location>
        <begin position="609"/>
        <end position="660"/>
    </location>
</feature>
<dbReference type="Proteomes" id="UP001219525">
    <property type="component" value="Unassembled WGS sequence"/>
</dbReference>
<proteinExistence type="predicted"/>
<dbReference type="InterPro" id="IPR035979">
    <property type="entry name" value="RBD_domain_sf"/>
</dbReference>
<feature type="region of interest" description="Disordered" evidence="2">
    <location>
        <begin position="798"/>
        <end position="853"/>
    </location>
</feature>
<dbReference type="Gene3D" id="3.30.70.330">
    <property type="match status" value="1"/>
</dbReference>
<evidence type="ECO:0000256" key="2">
    <source>
        <dbReference type="SAM" id="MobiDB-lite"/>
    </source>
</evidence>
<feature type="region of interest" description="Disordered" evidence="2">
    <location>
        <begin position="36"/>
        <end position="74"/>
    </location>
</feature>
<evidence type="ECO:0000259" key="3">
    <source>
        <dbReference type="Pfam" id="PF04059"/>
    </source>
</evidence>
<sequence>RPHPPRLQHSPSMPNIWFPPHSGPIPSQLIETCRDLFKRPPTPSSNDQKPVDDCDVSVHTPAADEEPSRRQCLPASTRRSHINYDQPNILLTPPLTPSSSIRTATSIESNVSYKTGVANLQRPPREEDISDPDTNSTRFLIIGNVSRKVTSEDLQFVIMQSLDVSKTRATVTTGSVHKITGSEDHVPPFVKVNLRFRESKGVAILAFFDIRRAKSAHVILSTPTTGALAQCVEDQQKWLSCSFVTAEDLIERMGNSNSPFLVAQGFFLLAVEVVAGPSAASEIQVFHNKKVERPEINISTLINLLKAQGELRSFGFAHEILQTAPRKVFRVEYYDVRETENAIPALNDKVYFGMRLTVLGHGPQSSRMRERLFIDTAGKTRLRSVSTGHESLEGSRSPPFLVPASSDSPPFFYTSPPTSPSTGVSQTPDHQNLRASSHLFDAIGRPVSGQPQQSARRSRSVSFDSGAGAEREHDQQDKLAVVPYSPNLPTECCYAPLERFPHPYYNGCPTPLPTAFPYAFPPHHAQLITSYPPYPLGYVHDYDQAHLVNVGNWTFEQAMMMPPSPFGMYTGMPYPPIASPGSEYWLDSPVPSPQQLAYFHYPPIPSDSPPLPKLQSPAHPSLSYGRHLPSPTSPPAAPSPRAVVPTSGPPSPNGNNNNERNQLNLARIEDGQDTRTTVMIKNIPNKMSDKDLLAYISRVCDRRIDFLYLRMDFQNGCNVGYAFVNFITVQDLLRFAKAKLGEKWNMFSSEKVLQMSYANYQGKEALVEKFKNSCIMDEKPAWQPKIFYSDGVGQGLPEPFPPPTHLRRKERSSYNRGPLYVPGTMQSLSPQARRQQAEDRDRMSGRHNERPRR</sequence>
<comment type="caution">
    <text evidence="4">The sequence shown here is derived from an EMBL/GenBank/DDBJ whole genome shotgun (WGS) entry which is preliminary data.</text>
</comment>
<feature type="region of interest" description="Disordered" evidence="2">
    <location>
        <begin position="406"/>
        <end position="430"/>
    </location>
</feature>
<dbReference type="CDD" id="cd12532">
    <property type="entry name" value="RRM3_MEI2_fungi"/>
    <property type="match status" value="1"/>
</dbReference>
<feature type="region of interest" description="Disordered" evidence="2">
    <location>
        <begin position="1"/>
        <end position="24"/>
    </location>
</feature>
<dbReference type="InterPro" id="IPR034862">
    <property type="entry name" value="Fungal_Mei2-like_RRM3"/>
</dbReference>
<feature type="compositionally biased region" description="Polar residues" evidence="2">
    <location>
        <begin position="449"/>
        <end position="463"/>
    </location>
</feature>
<evidence type="ECO:0000313" key="4">
    <source>
        <dbReference type="EMBL" id="KAJ7217958.1"/>
    </source>
</evidence>
<keyword evidence="5" id="KW-1185">Reference proteome</keyword>
<dbReference type="PANTHER" id="PTHR23189">
    <property type="entry name" value="RNA RECOGNITION MOTIF-CONTAINING"/>
    <property type="match status" value="1"/>
</dbReference>
<name>A0AAD6VPF8_9AGAR</name>
<dbReference type="InterPro" id="IPR007201">
    <property type="entry name" value="Mei2-like_Rrm_C"/>
</dbReference>
<feature type="non-terminal residue" evidence="4">
    <location>
        <position position="853"/>
    </location>
</feature>
<dbReference type="Pfam" id="PF04059">
    <property type="entry name" value="RRM_2"/>
    <property type="match status" value="1"/>
</dbReference>